<dbReference type="Gene3D" id="1.10.443.10">
    <property type="entry name" value="Intergrase catalytic core"/>
    <property type="match status" value="1"/>
</dbReference>
<proteinExistence type="predicted"/>
<dbReference type="CDD" id="cd00397">
    <property type="entry name" value="DNA_BRE_C"/>
    <property type="match status" value="1"/>
</dbReference>
<dbReference type="EMBL" id="CABPSA010000001">
    <property type="protein sequence ID" value="VVD62702.1"/>
    <property type="molecule type" value="Genomic_DNA"/>
</dbReference>
<dbReference type="PROSITE" id="PS51898">
    <property type="entry name" value="TYR_RECOMBINASE"/>
    <property type="match status" value="1"/>
</dbReference>
<feature type="domain" description="Tyr recombinase" evidence="2">
    <location>
        <begin position="182"/>
        <end position="372"/>
    </location>
</feature>
<evidence type="ECO:0000313" key="4">
    <source>
        <dbReference type="Proteomes" id="UP000343335"/>
    </source>
</evidence>
<dbReference type="GO" id="GO:0006310">
    <property type="term" value="P:DNA recombination"/>
    <property type="evidence" value="ECO:0007669"/>
    <property type="project" value="UniProtKB-KW"/>
</dbReference>
<dbReference type="AlphaFoldDB" id="A0A5E4RJP2"/>
<dbReference type="InterPro" id="IPR002104">
    <property type="entry name" value="Integrase_catalytic"/>
</dbReference>
<accession>A0A5E4RJP2</accession>
<name>A0A5E4RJP2_9BURK</name>
<organism evidence="3 4">
    <name type="scientific">Pandoraea commovens</name>
    <dbReference type="NCBI Taxonomy" id="2508289"/>
    <lineage>
        <taxon>Bacteria</taxon>
        <taxon>Pseudomonadati</taxon>
        <taxon>Pseudomonadota</taxon>
        <taxon>Betaproteobacteria</taxon>
        <taxon>Burkholderiales</taxon>
        <taxon>Burkholderiaceae</taxon>
        <taxon>Pandoraea</taxon>
    </lineage>
</organism>
<dbReference type="GO" id="GO:0015074">
    <property type="term" value="P:DNA integration"/>
    <property type="evidence" value="ECO:0007669"/>
    <property type="project" value="InterPro"/>
</dbReference>
<evidence type="ECO:0000259" key="2">
    <source>
        <dbReference type="PROSITE" id="PS51898"/>
    </source>
</evidence>
<dbReference type="Proteomes" id="UP000343335">
    <property type="component" value="Unassembled WGS sequence"/>
</dbReference>
<protein>
    <submittedName>
        <fullName evidence="3">Integrase</fullName>
    </submittedName>
</protein>
<dbReference type="GO" id="GO:0003677">
    <property type="term" value="F:DNA binding"/>
    <property type="evidence" value="ECO:0007669"/>
    <property type="project" value="InterPro"/>
</dbReference>
<dbReference type="SUPFAM" id="SSF56349">
    <property type="entry name" value="DNA breaking-rejoining enzymes"/>
    <property type="match status" value="1"/>
</dbReference>
<gene>
    <name evidence="3" type="ORF">PCO31010_00191</name>
</gene>
<evidence type="ECO:0000313" key="3">
    <source>
        <dbReference type="EMBL" id="VVD62702.1"/>
    </source>
</evidence>
<dbReference type="InterPro" id="IPR013762">
    <property type="entry name" value="Integrase-like_cat_sf"/>
</dbReference>
<sequence length="500" mass="55489">MKVRPQIASFLKCAPALPPVIRYYDEFDDVTRSIDAPQSATVFQVHVYGTSVDYTFDHLPTDCAALVKQAFLFVLGLGRHVATARKTFDGAKLLSPSDVERIIAAGPLEISQEWVTLRARELPMSAYVYVKTILRMLCTLRFNGWSPDHEGLLYTGLPNPTVVADAAVRSGQVFLTIEQESHLVRHLDRIAAQLDSLSQPDDLAVEDAGLLLCSYQFAMRPIQIASVKMSNCRIWSDLPDAAPSVHMTFHMAKQRSVSARHPLTRRVKREWGVIIRALHEKRTRRKGATAADRLFDVDSAREVGLRLSRLTAELLGVDSVGTATDLRHSAAQRLVDAGANHEELAEFMGHSRTDTGLIYYDVSPTHAERVNRALGVSDVYQRVARVAHDRFISADELAQLKEEQQIAAVPHGIPIAGIGGCSSGQPTCRFNPVMACYGCHKFLPLHDKPTHESVLASLREIVVFFEKSAKGDVNSPAYMQLRRTISDVQMVIDELAEDDK</sequence>
<keyword evidence="1" id="KW-0233">DNA recombination</keyword>
<evidence type="ECO:0000256" key="1">
    <source>
        <dbReference type="ARBA" id="ARBA00023172"/>
    </source>
</evidence>
<reference evidence="3 4" key="1">
    <citation type="submission" date="2019-08" db="EMBL/GenBank/DDBJ databases">
        <authorList>
            <person name="Peeters C."/>
        </authorList>
    </citation>
    <scope>NUCLEOTIDE SEQUENCE [LARGE SCALE GENOMIC DNA]</scope>
    <source>
        <strain evidence="3 4">LMG 31010</strain>
    </source>
</reference>
<dbReference type="InterPro" id="IPR011010">
    <property type="entry name" value="DNA_brk_join_enz"/>
</dbReference>
<dbReference type="Pfam" id="PF00589">
    <property type="entry name" value="Phage_integrase"/>
    <property type="match status" value="1"/>
</dbReference>